<dbReference type="PANTHER" id="PTHR31181">
    <property type="entry name" value="EGG CELL-SECRETED PROTEIN 1.4"/>
    <property type="match status" value="1"/>
</dbReference>
<name>A0A7J7CM99_TRIWF</name>
<evidence type="ECO:0000256" key="1">
    <source>
        <dbReference type="ARBA" id="ARBA00022729"/>
    </source>
</evidence>
<dbReference type="Pfam" id="PF05617">
    <property type="entry name" value="Prolamin_like"/>
    <property type="match status" value="1"/>
</dbReference>
<dbReference type="GO" id="GO:0031982">
    <property type="term" value="C:vesicle"/>
    <property type="evidence" value="ECO:0007669"/>
    <property type="project" value="TreeGrafter"/>
</dbReference>
<dbReference type="EMBL" id="JAAARO010000015">
    <property type="protein sequence ID" value="KAF5735159.1"/>
    <property type="molecule type" value="Genomic_DNA"/>
</dbReference>
<dbReference type="Proteomes" id="UP000593562">
    <property type="component" value="Unassembled WGS sequence"/>
</dbReference>
<dbReference type="InterPro" id="IPR008502">
    <property type="entry name" value="Prolamin-like"/>
</dbReference>
<evidence type="ECO:0000259" key="3">
    <source>
        <dbReference type="Pfam" id="PF05617"/>
    </source>
</evidence>
<evidence type="ECO:0000313" key="5">
    <source>
        <dbReference type="Proteomes" id="UP000593562"/>
    </source>
</evidence>
<feature type="chain" id="PRO_5029541520" description="Prolamin-like domain-containing protein" evidence="2">
    <location>
        <begin position="26"/>
        <end position="114"/>
    </location>
</feature>
<dbReference type="GO" id="GO:0080155">
    <property type="term" value="P:regulation of double fertilization forming a zygote and endosperm"/>
    <property type="evidence" value="ECO:0007669"/>
    <property type="project" value="TreeGrafter"/>
</dbReference>
<dbReference type="GO" id="GO:0005576">
    <property type="term" value="C:extracellular region"/>
    <property type="evidence" value="ECO:0007669"/>
    <property type="project" value="TreeGrafter"/>
</dbReference>
<dbReference type="AlphaFoldDB" id="A0A7J7CM99"/>
<evidence type="ECO:0000256" key="2">
    <source>
        <dbReference type="SAM" id="SignalP"/>
    </source>
</evidence>
<protein>
    <recommendedName>
        <fullName evidence="3">Prolamin-like domain-containing protein</fullName>
    </recommendedName>
</protein>
<feature type="signal peptide" evidence="2">
    <location>
        <begin position="1"/>
        <end position="25"/>
    </location>
</feature>
<dbReference type="GO" id="GO:2000008">
    <property type="term" value="P:regulation of protein localization to cell surface"/>
    <property type="evidence" value="ECO:0007669"/>
    <property type="project" value="TreeGrafter"/>
</dbReference>
<accession>A0A7J7CM99</accession>
<gene>
    <name evidence="4" type="ORF">HS088_TW15G00659</name>
</gene>
<keyword evidence="5" id="KW-1185">Reference proteome</keyword>
<dbReference type="PANTHER" id="PTHR31181:SF67">
    <property type="entry name" value="PROLAMIN-LIKE PROTEIN (DUF1278)"/>
    <property type="match status" value="1"/>
</dbReference>
<feature type="domain" description="Prolamin-like" evidence="3">
    <location>
        <begin position="43"/>
        <end position="104"/>
    </location>
</feature>
<organism evidence="4 5">
    <name type="scientific">Tripterygium wilfordii</name>
    <name type="common">Thunder God vine</name>
    <dbReference type="NCBI Taxonomy" id="458696"/>
    <lineage>
        <taxon>Eukaryota</taxon>
        <taxon>Viridiplantae</taxon>
        <taxon>Streptophyta</taxon>
        <taxon>Embryophyta</taxon>
        <taxon>Tracheophyta</taxon>
        <taxon>Spermatophyta</taxon>
        <taxon>Magnoliopsida</taxon>
        <taxon>eudicotyledons</taxon>
        <taxon>Gunneridae</taxon>
        <taxon>Pentapetalae</taxon>
        <taxon>rosids</taxon>
        <taxon>fabids</taxon>
        <taxon>Celastrales</taxon>
        <taxon>Celastraceae</taxon>
        <taxon>Tripterygium</taxon>
    </lineage>
</organism>
<reference evidence="4 5" key="1">
    <citation type="journal article" date="2020" name="Nat. Commun.">
        <title>Genome of Tripterygium wilfordii and identification of cytochrome P450 involved in triptolide biosynthesis.</title>
        <authorList>
            <person name="Tu L."/>
            <person name="Su P."/>
            <person name="Zhang Z."/>
            <person name="Gao L."/>
            <person name="Wang J."/>
            <person name="Hu T."/>
            <person name="Zhou J."/>
            <person name="Zhang Y."/>
            <person name="Zhao Y."/>
            <person name="Liu Y."/>
            <person name="Song Y."/>
            <person name="Tong Y."/>
            <person name="Lu Y."/>
            <person name="Yang J."/>
            <person name="Xu C."/>
            <person name="Jia M."/>
            <person name="Peters R.J."/>
            <person name="Huang L."/>
            <person name="Gao W."/>
        </authorList>
    </citation>
    <scope>NUCLEOTIDE SEQUENCE [LARGE SCALE GENOMIC DNA]</scope>
    <source>
        <strain evidence="5">cv. XIE 37</strain>
        <tissue evidence="4">Leaf</tissue>
    </source>
</reference>
<dbReference type="GO" id="GO:0009567">
    <property type="term" value="P:double fertilization forming a zygote and endosperm"/>
    <property type="evidence" value="ECO:0007669"/>
    <property type="project" value="TreeGrafter"/>
</dbReference>
<proteinExistence type="predicted"/>
<sequence>MARLMVTSVVAMAICTIMVSQIVVAEPAAAAAATTGSDMNSMQCWAALLEIKGCVESITKVFQGSGIVEVERACCEALLAIVENCWPKMFTFHPIVPPKLMAFCSAFAAAPAPI</sequence>
<keyword evidence="1 2" id="KW-0732">Signal</keyword>
<dbReference type="InParanoid" id="A0A7J7CM99"/>
<evidence type="ECO:0000313" key="4">
    <source>
        <dbReference type="EMBL" id="KAF5735159.1"/>
    </source>
</evidence>
<comment type="caution">
    <text evidence="4">The sequence shown here is derived from an EMBL/GenBank/DDBJ whole genome shotgun (WGS) entry which is preliminary data.</text>
</comment>